<comment type="caution">
    <text evidence="2">The sequence shown here is derived from an EMBL/GenBank/DDBJ whole genome shotgun (WGS) entry which is preliminary data.</text>
</comment>
<dbReference type="InterPro" id="IPR001387">
    <property type="entry name" value="Cro/C1-type_HTH"/>
</dbReference>
<feature type="domain" description="HTH cro/C1-type" evidence="1">
    <location>
        <begin position="19"/>
        <end position="66"/>
    </location>
</feature>
<dbReference type="SMART" id="SM00530">
    <property type="entry name" value="HTH_XRE"/>
    <property type="match status" value="1"/>
</dbReference>
<dbReference type="InterPro" id="IPR010982">
    <property type="entry name" value="Lambda_DNA-bd_dom_sf"/>
</dbReference>
<dbReference type="InterPro" id="IPR041413">
    <property type="entry name" value="MLTR_LBD"/>
</dbReference>
<dbReference type="Gene3D" id="3.30.450.180">
    <property type="match status" value="1"/>
</dbReference>
<dbReference type="Pfam" id="PF17765">
    <property type="entry name" value="MLTR_LBD"/>
    <property type="match status" value="1"/>
</dbReference>
<dbReference type="PANTHER" id="PTHR35010:SF4">
    <property type="entry name" value="BLL5781 PROTEIN"/>
    <property type="match status" value="1"/>
</dbReference>
<protein>
    <submittedName>
        <fullName evidence="2">Transcriptional regulator with XRE-family HTH domain</fullName>
    </submittedName>
</protein>
<dbReference type="Proteomes" id="UP000537130">
    <property type="component" value="Unassembled WGS sequence"/>
</dbReference>
<dbReference type="PANTHER" id="PTHR35010">
    <property type="entry name" value="BLL4672 PROTEIN-RELATED"/>
    <property type="match status" value="1"/>
</dbReference>
<evidence type="ECO:0000313" key="3">
    <source>
        <dbReference type="Proteomes" id="UP000537130"/>
    </source>
</evidence>
<accession>A0A7W4Z642</accession>
<keyword evidence="3" id="KW-1185">Reference proteome</keyword>
<reference evidence="2 3" key="1">
    <citation type="submission" date="2020-08" db="EMBL/GenBank/DDBJ databases">
        <title>Genomic Encyclopedia of Type Strains, Phase III (KMG-III): the genomes of soil and plant-associated and newly described type strains.</title>
        <authorList>
            <person name="Whitman W."/>
        </authorList>
    </citation>
    <scope>NUCLEOTIDE SEQUENCE [LARGE SCALE GENOMIC DNA]</scope>
    <source>
        <strain evidence="2 3">CECT 8654</strain>
    </source>
</reference>
<proteinExistence type="predicted"/>
<dbReference type="EMBL" id="JACHWY010000002">
    <property type="protein sequence ID" value="MBB3047853.1"/>
    <property type="molecule type" value="Genomic_DNA"/>
</dbReference>
<gene>
    <name evidence="2" type="ORF">FHR99_002119</name>
</gene>
<dbReference type="RefSeq" id="WP_183410610.1">
    <property type="nucleotide sequence ID" value="NZ_JACHWY010000002.1"/>
</dbReference>
<dbReference type="AlphaFoldDB" id="A0A7W4Z642"/>
<dbReference type="GO" id="GO:0003677">
    <property type="term" value="F:DNA binding"/>
    <property type="evidence" value="ECO:0007669"/>
    <property type="project" value="InterPro"/>
</dbReference>
<dbReference type="Gene3D" id="1.10.260.40">
    <property type="entry name" value="lambda repressor-like DNA-binding domains"/>
    <property type="match status" value="1"/>
</dbReference>
<dbReference type="SUPFAM" id="SSF47413">
    <property type="entry name" value="lambda repressor-like DNA-binding domains"/>
    <property type="match status" value="1"/>
</dbReference>
<evidence type="ECO:0000313" key="2">
    <source>
        <dbReference type="EMBL" id="MBB3047853.1"/>
    </source>
</evidence>
<dbReference type="Pfam" id="PF01381">
    <property type="entry name" value="HTH_3"/>
    <property type="match status" value="1"/>
</dbReference>
<name>A0A7W4Z642_9GAMM</name>
<dbReference type="PROSITE" id="PS50943">
    <property type="entry name" value="HTH_CROC1"/>
    <property type="match status" value="1"/>
</dbReference>
<sequence>MSQNQHSKSETASAFSRFLRFWRSVHKVSQEELAFRLGSSPRHISRLENGSSRPSESMVTEVAEALSLGKRDRNHLLMAGGFAPVAEGLDFNAPELKWLRKAMIMTMRGLDPYPASVMDSAANLLMVNRGWVSFYSRVVPAEELSNVRNHYDFIFDRHGAGNIVSDWEDTLSAILMSIQQAYLFTSDEKVRETLDRLTAFPSVPEDWQQRAARTEPMASFRVQLNVAGALRRFFSVSTMAGALGPNAFVSEPRLTITTLYPEEEGLDLAAMQDENASHPLLFY</sequence>
<dbReference type="CDD" id="cd00093">
    <property type="entry name" value="HTH_XRE"/>
    <property type="match status" value="1"/>
</dbReference>
<evidence type="ECO:0000259" key="1">
    <source>
        <dbReference type="PROSITE" id="PS50943"/>
    </source>
</evidence>
<organism evidence="2 3">
    <name type="scientific">Litorivivens lipolytica</name>
    <dbReference type="NCBI Taxonomy" id="1524264"/>
    <lineage>
        <taxon>Bacteria</taxon>
        <taxon>Pseudomonadati</taxon>
        <taxon>Pseudomonadota</taxon>
        <taxon>Gammaproteobacteria</taxon>
        <taxon>Litorivivens</taxon>
    </lineage>
</organism>